<accession>A0A812IYE1</accession>
<keyword evidence="4" id="KW-1185">Reference proteome</keyword>
<evidence type="ECO:0000256" key="1">
    <source>
        <dbReference type="SAM" id="MobiDB-lite"/>
    </source>
</evidence>
<gene>
    <name evidence="3" type="primary">ISA3</name>
    <name evidence="3" type="ORF">SPIL2461_LOCUS1256</name>
</gene>
<evidence type="ECO:0000313" key="4">
    <source>
        <dbReference type="Proteomes" id="UP000649617"/>
    </source>
</evidence>
<feature type="transmembrane region" description="Helical" evidence="2">
    <location>
        <begin position="54"/>
        <end position="79"/>
    </location>
</feature>
<keyword evidence="2" id="KW-0472">Membrane</keyword>
<dbReference type="OrthoDB" id="437860at2759"/>
<feature type="transmembrane region" description="Helical" evidence="2">
    <location>
        <begin position="91"/>
        <end position="115"/>
    </location>
</feature>
<organism evidence="3 4">
    <name type="scientific">Symbiodinium pilosum</name>
    <name type="common">Dinoflagellate</name>
    <dbReference type="NCBI Taxonomy" id="2952"/>
    <lineage>
        <taxon>Eukaryota</taxon>
        <taxon>Sar</taxon>
        <taxon>Alveolata</taxon>
        <taxon>Dinophyceae</taxon>
        <taxon>Suessiales</taxon>
        <taxon>Symbiodiniaceae</taxon>
        <taxon>Symbiodinium</taxon>
    </lineage>
</organism>
<dbReference type="Proteomes" id="UP000649617">
    <property type="component" value="Unassembled WGS sequence"/>
</dbReference>
<comment type="caution">
    <text evidence="3">The sequence shown here is derived from an EMBL/GenBank/DDBJ whole genome shotgun (WGS) entry which is preliminary data.</text>
</comment>
<evidence type="ECO:0000256" key="2">
    <source>
        <dbReference type="SAM" id="Phobius"/>
    </source>
</evidence>
<keyword evidence="2" id="KW-0812">Transmembrane</keyword>
<name>A0A812IYE1_SYMPI</name>
<dbReference type="AlphaFoldDB" id="A0A812IYE1"/>
<evidence type="ECO:0000313" key="3">
    <source>
        <dbReference type="EMBL" id="CAE7185772.1"/>
    </source>
</evidence>
<feature type="region of interest" description="Disordered" evidence="1">
    <location>
        <begin position="507"/>
        <end position="526"/>
    </location>
</feature>
<sequence length="526" mass="59126">MKSWLSESYFRRSKPACQVQDAVKLRVEEAMQKLTEENFILASRLLQHGMLLAVIMYACMGAPCFTVLCFGFYAAFMLIAKGYVHMTAARVKLYILFNYVTFVPVMFAGDIFAALGSRAVLDEIVMAYRFVLVVQCVDSNLHVPCQFAVSLCEVAFYLQTREWGEAAVPYIFGQAFTAAMTSTLSAVLEYYLRQRLVAQFRTSDAESITSGFRRMLRGVCDGEVLLNSNLSIQGSSHCLNRLLSTHEELHGRRFQDLLLQDEQEQRRFQDFITRSVSEDTPGCLRVSLSQTSATRIGVDLYHVALPHLYGSDEIYHLLAFKEDAVQPLPEVTHNLPEHLLPGSSNFLRSVSHGAGSKRRSAASAASEEIPGALWSSLRQISDIVLLIDPTTSQKEIRQAHLNFKRERRSNEEDIPSLRRLARPTDWESIRAAVSKYAHKAGQSSVDPKFLPPMWIRRLDKPNKYMLARQPKLYFSGTHGSTGNDRSKASRLWLALSGLSLAEKTHEAAPSELHSIGEHSEMSESDA</sequence>
<protein>
    <submittedName>
        <fullName evidence="3">ISA3 protein</fullName>
    </submittedName>
</protein>
<reference evidence="3" key="1">
    <citation type="submission" date="2021-02" db="EMBL/GenBank/DDBJ databases">
        <authorList>
            <person name="Dougan E. K."/>
            <person name="Rhodes N."/>
            <person name="Thang M."/>
            <person name="Chan C."/>
        </authorList>
    </citation>
    <scope>NUCLEOTIDE SEQUENCE</scope>
</reference>
<proteinExistence type="predicted"/>
<dbReference type="EMBL" id="CAJNIZ010001225">
    <property type="protein sequence ID" value="CAE7185772.1"/>
    <property type="molecule type" value="Genomic_DNA"/>
</dbReference>
<keyword evidence="2" id="KW-1133">Transmembrane helix</keyword>